<evidence type="ECO:0000313" key="12">
    <source>
        <dbReference type="Proteomes" id="UP000193648"/>
    </source>
</evidence>
<reference evidence="11 12" key="1">
    <citation type="submission" date="2016-07" db="EMBL/GenBank/DDBJ databases">
        <title>Pervasive Adenine N6-methylation of Active Genes in Fungi.</title>
        <authorList>
            <consortium name="DOE Joint Genome Institute"/>
            <person name="Mondo S.J."/>
            <person name="Dannebaum R.O."/>
            <person name="Kuo R.C."/>
            <person name="Labutti K."/>
            <person name="Haridas S."/>
            <person name="Kuo A."/>
            <person name="Salamov A."/>
            <person name="Ahrendt S.R."/>
            <person name="Lipzen A."/>
            <person name="Sullivan W."/>
            <person name="Andreopoulos W.B."/>
            <person name="Clum A."/>
            <person name="Lindquist E."/>
            <person name="Daum C."/>
            <person name="Ramamoorthy G.K."/>
            <person name="Gryganskyi A."/>
            <person name="Culley D."/>
            <person name="Magnuson J.K."/>
            <person name="James T.Y."/>
            <person name="O'Malley M.A."/>
            <person name="Stajich J.E."/>
            <person name="Spatafora J.W."/>
            <person name="Visel A."/>
            <person name="Grigoriev I.V."/>
        </authorList>
    </citation>
    <scope>NUCLEOTIDE SEQUENCE [LARGE SCALE GENOMIC DNA]</scope>
    <source>
        <strain evidence="11 12">NRRL 3116</strain>
    </source>
</reference>
<dbReference type="FunFam" id="1.10.287.1970:FF:000001">
    <property type="entry name" value="Alanine aminotransferase 2"/>
    <property type="match status" value="1"/>
</dbReference>
<dbReference type="AlphaFoldDB" id="A0A1Y2GAL5"/>
<evidence type="ECO:0000256" key="1">
    <source>
        <dbReference type="ARBA" id="ARBA00001933"/>
    </source>
</evidence>
<keyword evidence="5" id="KW-0663">Pyridoxal phosphate</keyword>
<feature type="domain" description="Aminotransferase class I/classII large" evidence="10">
    <location>
        <begin position="127"/>
        <end position="504"/>
    </location>
</feature>
<evidence type="ECO:0000256" key="7">
    <source>
        <dbReference type="ARBA" id="ARBA00077894"/>
    </source>
</evidence>
<keyword evidence="4 11" id="KW-0808">Transferase</keyword>
<dbReference type="InterPro" id="IPR015422">
    <property type="entry name" value="PyrdxlP-dep_Trfase_small"/>
</dbReference>
<dbReference type="FunCoup" id="A0A1Y2GAL5">
    <property type="interactions" value="226"/>
</dbReference>
<evidence type="ECO:0000313" key="11">
    <source>
        <dbReference type="EMBL" id="ORZ04416.1"/>
    </source>
</evidence>
<dbReference type="InterPro" id="IPR045088">
    <property type="entry name" value="ALAT1/2-like"/>
</dbReference>
<evidence type="ECO:0000256" key="3">
    <source>
        <dbReference type="ARBA" id="ARBA00022576"/>
    </source>
</evidence>
<evidence type="ECO:0000256" key="8">
    <source>
        <dbReference type="ARBA" id="ARBA00078532"/>
    </source>
</evidence>
<comment type="cofactor">
    <cofactor evidence="1">
        <name>pyridoxal 5'-phosphate</name>
        <dbReference type="ChEBI" id="CHEBI:597326"/>
    </cofactor>
</comment>
<dbReference type="InterPro" id="IPR015421">
    <property type="entry name" value="PyrdxlP-dep_Trfase_major"/>
</dbReference>
<dbReference type="STRING" id="64571.A0A1Y2GAL5"/>
<evidence type="ECO:0000256" key="2">
    <source>
        <dbReference type="ARBA" id="ARBA00011738"/>
    </source>
</evidence>
<dbReference type="GO" id="GO:0030170">
    <property type="term" value="F:pyridoxal phosphate binding"/>
    <property type="evidence" value="ECO:0007669"/>
    <property type="project" value="InterPro"/>
</dbReference>
<accession>A0A1Y2GAL5</accession>
<dbReference type="UniPathway" id="UPA00528">
    <property type="reaction ID" value="UER00586"/>
</dbReference>
<dbReference type="GO" id="GO:0008483">
    <property type="term" value="F:transaminase activity"/>
    <property type="evidence" value="ECO:0007669"/>
    <property type="project" value="UniProtKB-KW"/>
</dbReference>
<protein>
    <recommendedName>
        <fullName evidence="7">Glutamate pyruvate transaminase</fullName>
    </recommendedName>
    <alternativeName>
        <fullName evidence="8">Glutamic--alanine transaminase</fullName>
    </alternativeName>
    <alternativeName>
        <fullName evidence="9">Glutamic--pyruvic transaminase</fullName>
    </alternativeName>
</protein>
<name>A0A1Y2GAL5_9FUNG</name>
<dbReference type="InterPro" id="IPR015424">
    <property type="entry name" value="PyrdxlP-dep_Trfase"/>
</dbReference>
<dbReference type="OrthoDB" id="1732682at2759"/>
<evidence type="ECO:0000256" key="9">
    <source>
        <dbReference type="ARBA" id="ARBA00080525"/>
    </source>
</evidence>
<evidence type="ECO:0000256" key="6">
    <source>
        <dbReference type="ARBA" id="ARBA00025785"/>
    </source>
</evidence>
<dbReference type="CDD" id="cd00609">
    <property type="entry name" value="AAT_like"/>
    <property type="match status" value="1"/>
</dbReference>
<dbReference type="Gene3D" id="3.90.1150.10">
    <property type="entry name" value="Aspartate Aminotransferase, domain 1"/>
    <property type="match status" value="1"/>
</dbReference>
<evidence type="ECO:0000259" key="10">
    <source>
        <dbReference type="Pfam" id="PF00155"/>
    </source>
</evidence>
<dbReference type="InParanoid" id="A0A1Y2GAL5"/>
<dbReference type="GO" id="GO:0042853">
    <property type="term" value="P:L-alanine catabolic process"/>
    <property type="evidence" value="ECO:0007669"/>
    <property type="project" value="UniProtKB-UniPathway"/>
</dbReference>
<dbReference type="FunFam" id="3.90.1150.10:FF:000010">
    <property type="entry name" value="Alanine aminotransferase 2"/>
    <property type="match status" value="1"/>
</dbReference>
<evidence type="ECO:0000256" key="5">
    <source>
        <dbReference type="ARBA" id="ARBA00022898"/>
    </source>
</evidence>
<dbReference type="RefSeq" id="XP_021876524.1">
    <property type="nucleotide sequence ID" value="XM_022025778.1"/>
</dbReference>
<dbReference type="PANTHER" id="PTHR11751">
    <property type="entry name" value="ALANINE AMINOTRANSFERASE"/>
    <property type="match status" value="1"/>
</dbReference>
<dbReference type="InterPro" id="IPR004839">
    <property type="entry name" value="Aminotransferase_I/II_large"/>
</dbReference>
<dbReference type="Gene3D" id="1.10.287.1970">
    <property type="match status" value="1"/>
</dbReference>
<keyword evidence="3" id="KW-0032">Aminotransferase</keyword>
<dbReference type="EMBL" id="MCFF01000057">
    <property type="protein sequence ID" value="ORZ04416.1"/>
    <property type="molecule type" value="Genomic_DNA"/>
</dbReference>
<comment type="caution">
    <text evidence="11">The sequence shown here is derived from an EMBL/GenBank/DDBJ whole genome shotgun (WGS) entry which is preliminary data.</text>
</comment>
<dbReference type="FunFam" id="3.40.640.10:FF:000012">
    <property type="entry name" value="alanine aminotransferase 2"/>
    <property type="match status" value="1"/>
</dbReference>
<dbReference type="Proteomes" id="UP000193648">
    <property type="component" value="Unassembled WGS sequence"/>
</dbReference>
<dbReference type="PANTHER" id="PTHR11751:SF29">
    <property type="entry name" value="ALANINE TRANSAMINASE"/>
    <property type="match status" value="1"/>
</dbReference>
<proteinExistence type="inferred from homology"/>
<organism evidence="11 12">
    <name type="scientific">Lobosporangium transversale</name>
    <dbReference type="NCBI Taxonomy" id="64571"/>
    <lineage>
        <taxon>Eukaryota</taxon>
        <taxon>Fungi</taxon>
        <taxon>Fungi incertae sedis</taxon>
        <taxon>Mucoromycota</taxon>
        <taxon>Mortierellomycotina</taxon>
        <taxon>Mortierellomycetes</taxon>
        <taxon>Mortierellales</taxon>
        <taxon>Mortierellaceae</taxon>
        <taxon>Lobosporangium</taxon>
    </lineage>
</organism>
<sequence>MTSLQYSKTIFRQLTTSRHSILIKPFSTSSRIMTRSDKILHLNNTNPQIRKAEYAVRGELAIRSEVLKNELANGAKLPFNRVVGCNIGNPQALDQKPITFFRQVASLVEYPEMLKDENAEAAARFFPKDAIERAKLLLKHIGSVGAYSHSQGIPYIRENVAKFISERDGYPADASKIFLTQGASAGVQLTLEMIIEHNNVGVMIPIPQYPLYTATLAVLDANPVPYYLDESKGWGLTTEELQRALDESIKKGIETRALVIINPGNPTGQCLTEQNMREIIEFCRKNKIILLADEVYQTNIYQKDRPFHSFKKILKSMGPDYEGFELISYHSISKGMIGECGRRGGYFECEGMDAFVLEQIYKISSISLCPNVQGQIMVDLMVNPPKKGDPSYEQYKKEYDDIYFSLKKRAQILENTFNSLEGCTCNPADGAMYLFPQIRLPKKAIEAAKAAGKEPDQFYCLAMLESTGVCMVAGSGFGQVEGTGHFRSTFLPPPELFDEFCGSIKNFHASFMNKYRD</sequence>
<dbReference type="Gene3D" id="3.40.640.10">
    <property type="entry name" value="Type I PLP-dependent aspartate aminotransferase-like (Major domain)"/>
    <property type="match status" value="1"/>
</dbReference>
<comment type="subunit">
    <text evidence="2">Homodimer.</text>
</comment>
<dbReference type="SUPFAM" id="SSF53383">
    <property type="entry name" value="PLP-dependent transferases"/>
    <property type="match status" value="1"/>
</dbReference>
<evidence type="ECO:0000256" key="4">
    <source>
        <dbReference type="ARBA" id="ARBA00022679"/>
    </source>
</evidence>
<dbReference type="Pfam" id="PF00155">
    <property type="entry name" value="Aminotran_1_2"/>
    <property type="match status" value="1"/>
</dbReference>
<dbReference type="GeneID" id="33567621"/>
<gene>
    <name evidence="11" type="ORF">BCR41DRAFT_362771</name>
</gene>
<keyword evidence="12" id="KW-1185">Reference proteome</keyword>
<comment type="similarity">
    <text evidence="6">Belongs to the class-I pyridoxal-phosphate-dependent aminotransferase family. Alanine aminotransferase subfamily.</text>
</comment>